<evidence type="ECO:0000256" key="6">
    <source>
        <dbReference type="SAM" id="Phobius"/>
    </source>
</evidence>
<feature type="compositionally biased region" description="Basic residues" evidence="5">
    <location>
        <begin position="336"/>
        <end position="348"/>
    </location>
</feature>
<keyword evidence="4 6" id="KW-0472">Membrane</keyword>
<reference evidence="8 9" key="1">
    <citation type="submission" date="2017-01" db="EMBL/GenBank/DDBJ databases">
        <authorList>
            <person name="Mah S.A."/>
            <person name="Swanson W.J."/>
            <person name="Moy G.W."/>
            <person name="Vacquier V.D."/>
        </authorList>
    </citation>
    <scope>NUCLEOTIDE SEQUENCE [LARGE SCALE GENOMIC DNA]</scope>
    <source>
        <strain evidence="8 9">GSMNP</strain>
    </source>
</reference>
<keyword evidence="3 6" id="KW-1133">Transmembrane helix</keyword>
<comment type="subcellular location">
    <subcellularLocation>
        <location evidence="1">Membrane</location>
        <topology evidence="1">Single-pass membrane protein</topology>
    </subcellularLocation>
</comment>
<dbReference type="EMBL" id="LSSN01000304">
    <property type="protein sequence ID" value="OMJ24656.1"/>
    <property type="molecule type" value="Genomic_DNA"/>
</dbReference>
<dbReference type="GO" id="GO:0016020">
    <property type="term" value="C:membrane"/>
    <property type="evidence" value="ECO:0007669"/>
    <property type="project" value="UniProtKB-SubCell"/>
</dbReference>
<keyword evidence="9" id="KW-1185">Reference proteome</keyword>
<evidence type="ECO:0000256" key="7">
    <source>
        <dbReference type="SAM" id="SignalP"/>
    </source>
</evidence>
<dbReference type="AlphaFoldDB" id="A0A1R1YD94"/>
<evidence type="ECO:0000313" key="9">
    <source>
        <dbReference type="Proteomes" id="UP000187283"/>
    </source>
</evidence>
<dbReference type="OrthoDB" id="10039147at2759"/>
<dbReference type="PANTHER" id="PTHR12883:SF0">
    <property type="entry name" value="PAT COMPLEX SUBUNIT CCDC47"/>
    <property type="match status" value="1"/>
</dbReference>
<feature type="signal peptide" evidence="7">
    <location>
        <begin position="1"/>
        <end position="19"/>
    </location>
</feature>
<feature type="transmembrane region" description="Helical" evidence="6">
    <location>
        <begin position="35"/>
        <end position="53"/>
    </location>
</feature>
<evidence type="ECO:0000256" key="4">
    <source>
        <dbReference type="ARBA" id="ARBA00023136"/>
    </source>
</evidence>
<accession>A0A1R1YD94</accession>
<evidence type="ECO:0000256" key="2">
    <source>
        <dbReference type="ARBA" id="ARBA00022692"/>
    </source>
</evidence>
<feature type="compositionally biased region" description="Basic and acidic residues" evidence="5">
    <location>
        <begin position="319"/>
        <end position="335"/>
    </location>
</feature>
<gene>
    <name evidence="8" type="ORF">AYI70_g1440</name>
</gene>
<dbReference type="Pfam" id="PF07946">
    <property type="entry name" value="CCDC47"/>
    <property type="match status" value="1"/>
</dbReference>
<dbReference type="GO" id="GO:0005509">
    <property type="term" value="F:calcium ion binding"/>
    <property type="evidence" value="ECO:0007669"/>
    <property type="project" value="InterPro"/>
</dbReference>
<feature type="chain" id="PRO_5013136665" evidence="7">
    <location>
        <begin position="20"/>
        <end position="348"/>
    </location>
</feature>
<evidence type="ECO:0000256" key="5">
    <source>
        <dbReference type="SAM" id="MobiDB-lite"/>
    </source>
</evidence>
<keyword evidence="7" id="KW-0732">Signal</keyword>
<dbReference type="GO" id="GO:0005783">
    <property type="term" value="C:endoplasmic reticulum"/>
    <property type="evidence" value="ECO:0007669"/>
    <property type="project" value="InterPro"/>
</dbReference>
<dbReference type="Proteomes" id="UP000187283">
    <property type="component" value="Unassembled WGS sequence"/>
</dbReference>
<dbReference type="InterPro" id="IPR012879">
    <property type="entry name" value="CCDC47"/>
</dbReference>
<evidence type="ECO:0000256" key="1">
    <source>
        <dbReference type="ARBA" id="ARBA00004167"/>
    </source>
</evidence>
<dbReference type="STRING" id="133412.A0A1R1YD94"/>
<evidence type="ECO:0000256" key="3">
    <source>
        <dbReference type="ARBA" id="ARBA00022989"/>
    </source>
</evidence>
<keyword evidence="2 6" id="KW-0812">Transmembrane</keyword>
<dbReference type="PANTHER" id="PTHR12883">
    <property type="entry name" value="ADIPOCYTE-SPECIFIC PROTEIN 4-RELATED"/>
    <property type="match status" value="1"/>
</dbReference>
<organism evidence="8 9">
    <name type="scientific">Smittium culicis</name>
    <dbReference type="NCBI Taxonomy" id="133412"/>
    <lineage>
        <taxon>Eukaryota</taxon>
        <taxon>Fungi</taxon>
        <taxon>Fungi incertae sedis</taxon>
        <taxon>Zoopagomycota</taxon>
        <taxon>Kickxellomycotina</taxon>
        <taxon>Harpellomycetes</taxon>
        <taxon>Harpellales</taxon>
        <taxon>Legeriomycetaceae</taxon>
        <taxon>Smittium</taxon>
    </lineage>
</organism>
<dbReference type="GO" id="GO:0032469">
    <property type="term" value="P:endoplasmic reticulum calcium ion homeostasis"/>
    <property type="evidence" value="ECO:0007669"/>
    <property type="project" value="InterPro"/>
</dbReference>
<sequence>MSFAKPLLFVCSLFLQSLAEVNPNAFVFNASNYKLEGLVILTIIFYIINYFIGSAENKTIIKKLEEPIKSVLKRHFYSANDERRIFEIDSPSDVLIYASGRRNCISLQGHVQLKVRQDLISLANDFLADNNEQISFEIVLDQDKADGFVFAVTPKNKSKFLLQDRHDISSFTTVLNSDKVDSKTVVFSETSEATNLLLSTELPYYLNKKTGLLSELYISDQPDKKPDELNFTSSKKLTAVLRIPKLNETGISQLVENIEFVFHLIDVVCESIKLKPDKLEKNRVSAYKDLKRKEEIKKQEEALKAAALKKKIERESIERLPADQRRKAEEKLKAKAEKKKNQKRIVMK</sequence>
<protein>
    <submittedName>
        <fullName evidence="8">Coiled-coil domain-containing protein 47</fullName>
    </submittedName>
</protein>
<proteinExistence type="predicted"/>
<feature type="region of interest" description="Disordered" evidence="5">
    <location>
        <begin position="319"/>
        <end position="348"/>
    </location>
</feature>
<name>A0A1R1YD94_9FUNG</name>
<evidence type="ECO:0000313" key="8">
    <source>
        <dbReference type="EMBL" id="OMJ24656.1"/>
    </source>
</evidence>
<comment type="caution">
    <text evidence="8">The sequence shown here is derived from an EMBL/GenBank/DDBJ whole genome shotgun (WGS) entry which is preliminary data.</text>
</comment>